<evidence type="ECO:0000313" key="2">
    <source>
        <dbReference type="Proteomes" id="UP000076925"/>
    </source>
</evidence>
<dbReference type="EMBL" id="ANNX02000012">
    <property type="protein sequence ID" value="KYC43598.1"/>
    <property type="molecule type" value="Genomic_DNA"/>
</dbReference>
<keyword evidence="2" id="KW-1185">Reference proteome</keyword>
<accession>A0A139XFY5</accession>
<reference evidence="1 2" key="1">
    <citation type="journal article" date="2013" name="Genome Biol. Evol.">
        <title>Genomes of Stigonematalean cyanobacteria (subsection V) and the evolution of oxygenic photosynthesis from prokaryotes to plastids.</title>
        <authorList>
            <person name="Dagan T."/>
            <person name="Roettger M."/>
            <person name="Stucken K."/>
            <person name="Landan G."/>
            <person name="Koch R."/>
            <person name="Major P."/>
            <person name="Gould S.B."/>
            <person name="Goremykin V.V."/>
            <person name="Rippka R."/>
            <person name="Tandeau de Marsac N."/>
            <person name="Gugger M."/>
            <person name="Lockhart P.J."/>
            <person name="Allen J.F."/>
            <person name="Brune I."/>
            <person name="Maus I."/>
            <person name="Puhler A."/>
            <person name="Martin W.F."/>
        </authorList>
    </citation>
    <scope>NUCLEOTIDE SEQUENCE [LARGE SCALE GENOMIC DNA]</scope>
    <source>
        <strain evidence="1 2">PCC 7110</strain>
    </source>
</reference>
<protein>
    <submittedName>
        <fullName evidence="1">Uncharacterized protein</fullName>
    </submittedName>
</protein>
<gene>
    <name evidence="1" type="ORF">WA1_00010</name>
</gene>
<sequence>MWRYYEKLTIGDDAQYPFPFNGFPAQLRRCAIRKAIGAWESWNTSYQKWLNRIPLSPFHHSEDNRGGLDSCSASASYANYYIQRDILNFLYPYSR</sequence>
<dbReference type="RefSeq" id="WP_017742289.1">
    <property type="nucleotide sequence ID" value="NZ_KQ976354.1"/>
</dbReference>
<name>A0A139XFY5_9CYAN</name>
<evidence type="ECO:0000313" key="1">
    <source>
        <dbReference type="EMBL" id="KYC43598.1"/>
    </source>
</evidence>
<dbReference type="AlphaFoldDB" id="A0A139XFY5"/>
<organism evidence="1 2">
    <name type="scientific">Scytonema hofmannii PCC 7110</name>
    <dbReference type="NCBI Taxonomy" id="128403"/>
    <lineage>
        <taxon>Bacteria</taxon>
        <taxon>Bacillati</taxon>
        <taxon>Cyanobacteriota</taxon>
        <taxon>Cyanophyceae</taxon>
        <taxon>Nostocales</taxon>
        <taxon>Scytonemataceae</taxon>
        <taxon>Scytonema</taxon>
    </lineage>
</organism>
<comment type="caution">
    <text evidence="1">The sequence shown here is derived from an EMBL/GenBank/DDBJ whole genome shotgun (WGS) entry which is preliminary data.</text>
</comment>
<proteinExistence type="predicted"/>
<dbReference type="Proteomes" id="UP000076925">
    <property type="component" value="Unassembled WGS sequence"/>
</dbReference>